<dbReference type="PROSITE" id="PS50006">
    <property type="entry name" value="FHA_DOMAIN"/>
    <property type="match status" value="1"/>
</dbReference>
<keyword evidence="7" id="KW-0131">Cell cycle</keyword>
<dbReference type="CDD" id="cd17741">
    <property type="entry name" value="BRCT_nibrin"/>
    <property type="match status" value="1"/>
</dbReference>
<keyword evidence="13" id="KW-1185">Reference proteome</keyword>
<evidence type="ECO:0000259" key="11">
    <source>
        <dbReference type="PROSITE" id="PS50172"/>
    </source>
</evidence>
<keyword evidence="4" id="KW-0227">DNA damage</keyword>
<feature type="domain" description="BRCT" evidence="11">
    <location>
        <begin position="115"/>
        <end position="195"/>
    </location>
</feature>
<dbReference type="Gene3D" id="3.40.50.10980">
    <property type="entry name" value="Nibrin, BRCT2 domain"/>
    <property type="match status" value="1"/>
</dbReference>
<organism evidence="12 13">
    <name type="scientific">Brachionus plicatilis</name>
    <name type="common">Marine rotifer</name>
    <name type="synonym">Brachionus muelleri</name>
    <dbReference type="NCBI Taxonomy" id="10195"/>
    <lineage>
        <taxon>Eukaryota</taxon>
        <taxon>Metazoa</taxon>
        <taxon>Spiralia</taxon>
        <taxon>Gnathifera</taxon>
        <taxon>Rotifera</taxon>
        <taxon>Eurotatoria</taxon>
        <taxon>Monogononta</taxon>
        <taxon>Pseudotrocha</taxon>
        <taxon>Ploima</taxon>
        <taxon>Brachionidae</taxon>
        <taxon>Brachionus</taxon>
    </lineage>
</organism>
<dbReference type="OrthoDB" id="552194at2759"/>
<dbReference type="GO" id="GO:0000724">
    <property type="term" value="P:double-strand break repair via homologous recombination"/>
    <property type="evidence" value="ECO:0007669"/>
    <property type="project" value="TreeGrafter"/>
</dbReference>
<keyword evidence="3" id="KW-0158">Chromosome</keyword>
<evidence type="ECO:0000313" key="12">
    <source>
        <dbReference type="EMBL" id="RNA33197.1"/>
    </source>
</evidence>
<dbReference type="Gene3D" id="3.40.50.10190">
    <property type="entry name" value="BRCT domain"/>
    <property type="match status" value="1"/>
</dbReference>
<dbReference type="PROSITE" id="PS50172">
    <property type="entry name" value="BRCT"/>
    <property type="match status" value="1"/>
</dbReference>
<reference evidence="12 13" key="1">
    <citation type="journal article" date="2018" name="Sci. Rep.">
        <title>Genomic signatures of local adaptation to the degree of environmental predictability in rotifers.</title>
        <authorList>
            <person name="Franch-Gras L."/>
            <person name="Hahn C."/>
            <person name="Garcia-Roger E.M."/>
            <person name="Carmona M.J."/>
            <person name="Serra M."/>
            <person name="Gomez A."/>
        </authorList>
    </citation>
    <scope>NUCLEOTIDE SEQUENCE [LARGE SCALE GENOMIC DNA]</scope>
    <source>
        <strain evidence="12">HYR1</strain>
    </source>
</reference>
<dbReference type="InterPro" id="IPR000253">
    <property type="entry name" value="FHA_dom"/>
</dbReference>
<name>A0A3M7SC25_BRAPC</name>
<dbReference type="InterPro" id="IPR040227">
    <property type="entry name" value="Nibrin-rel"/>
</dbReference>
<dbReference type="GO" id="GO:0003684">
    <property type="term" value="F:damaged DNA binding"/>
    <property type="evidence" value="ECO:0007669"/>
    <property type="project" value="TreeGrafter"/>
</dbReference>
<feature type="compositionally biased region" description="Basic and acidic residues" evidence="9">
    <location>
        <begin position="379"/>
        <end position="397"/>
    </location>
</feature>
<dbReference type="STRING" id="10195.A0A3M7SC25"/>
<keyword evidence="5" id="KW-0234">DNA repair</keyword>
<keyword evidence="6" id="KW-0539">Nucleus</keyword>
<dbReference type="InterPro" id="IPR001357">
    <property type="entry name" value="BRCT_dom"/>
</dbReference>
<dbReference type="InterPro" id="IPR036420">
    <property type="entry name" value="BRCT_dom_sf"/>
</dbReference>
<dbReference type="SMART" id="SM00240">
    <property type="entry name" value="FHA"/>
    <property type="match status" value="1"/>
</dbReference>
<dbReference type="InterPro" id="IPR008984">
    <property type="entry name" value="SMAD_FHA_dom_sf"/>
</dbReference>
<proteinExistence type="inferred from homology"/>
<evidence type="ECO:0000256" key="4">
    <source>
        <dbReference type="ARBA" id="ARBA00022763"/>
    </source>
</evidence>
<dbReference type="SUPFAM" id="SSF52113">
    <property type="entry name" value="BRCT domain"/>
    <property type="match status" value="1"/>
</dbReference>
<dbReference type="GO" id="GO:0007095">
    <property type="term" value="P:mitotic G2 DNA damage checkpoint signaling"/>
    <property type="evidence" value="ECO:0007669"/>
    <property type="project" value="InterPro"/>
</dbReference>
<evidence type="ECO:0000259" key="10">
    <source>
        <dbReference type="PROSITE" id="PS50006"/>
    </source>
</evidence>
<dbReference type="AlphaFoldDB" id="A0A3M7SC25"/>
<dbReference type="InterPro" id="IPR032429">
    <property type="entry name" value="Nibrin_BRCT2"/>
</dbReference>
<evidence type="ECO:0000256" key="1">
    <source>
        <dbReference type="ARBA" id="ARBA00004123"/>
    </source>
</evidence>
<evidence type="ECO:0000256" key="8">
    <source>
        <dbReference type="ARBA" id="ARBA00044757"/>
    </source>
</evidence>
<dbReference type="SUPFAM" id="SSF49879">
    <property type="entry name" value="SMAD/FHA domain"/>
    <property type="match status" value="1"/>
</dbReference>
<dbReference type="Pfam" id="PF16770">
    <property type="entry name" value="RTT107_BRCT_5"/>
    <property type="match status" value="1"/>
</dbReference>
<comment type="similarity">
    <text evidence="8">Belongs to the Nibrin family.</text>
</comment>
<dbReference type="GO" id="GO:0030870">
    <property type="term" value="C:Mre11 complex"/>
    <property type="evidence" value="ECO:0007669"/>
    <property type="project" value="InterPro"/>
</dbReference>
<evidence type="ECO:0000256" key="7">
    <source>
        <dbReference type="ARBA" id="ARBA00023306"/>
    </source>
</evidence>
<evidence type="ECO:0000256" key="9">
    <source>
        <dbReference type="SAM" id="MobiDB-lite"/>
    </source>
</evidence>
<evidence type="ECO:0000256" key="5">
    <source>
        <dbReference type="ARBA" id="ARBA00023204"/>
    </source>
</evidence>
<comment type="caution">
    <text evidence="12">The sequence shown here is derived from an EMBL/GenBank/DDBJ whole genome shotgun (WGS) entry which is preliminary data.</text>
</comment>
<feature type="domain" description="FHA" evidence="10">
    <location>
        <begin position="23"/>
        <end position="86"/>
    </location>
</feature>
<dbReference type="GO" id="GO:0005694">
    <property type="term" value="C:chromosome"/>
    <property type="evidence" value="ECO:0007669"/>
    <property type="project" value="UniProtKB-SubCell"/>
</dbReference>
<feature type="compositionally biased region" description="Basic and acidic residues" evidence="9">
    <location>
        <begin position="405"/>
        <end position="435"/>
    </location>
</feature>
<dbReference type="PANTHER" id="PTHR12162">
    <property type="entry name" value="NIBRIN-RELATED"/>
    <property type="match status" value="1"/>
</dbReference>
<dbReference type="Pfam" id="PF00498">
    <property type="entry name" value="FHA"/>
    <property type="match status" value="1"/>
</dbReference>
<dbReference type="PANTHER" id="PTHR12162:SF0">
    <property type="entry name" value="NIBRIN"/>
    <property type="match status" value="1"/>
</dbReference>
<sequence>MVWFLKSKQNGKKSKILLSNKKYKIGRLMPNAEVDIPIDSDQTVSRLHAELLIKFDQDQCSDLESLPSIVLTDNSKFGTFINSKKIDGFKALKQNDVIRFGAYNSIYQLCHDPLIVTTSCLSRANRDKVCHLVTELGGHLVQDWINECDLVIMESITVTVKVIDALISQKRIVTVKYLEEIINSESLPDPKDFLPPIGEENLESEMIKFEPNSKRQVLFKEKIFVFLSDKQLQKFQNIIELASGKCELFDKSIHVNKNKVNEKALIFIRSDSMDPQMNNVQLKMESFLHLIGHRLIDECEIGLAVLHANLDQYCNPIKRNKIDKIAKVASQTLTDTCFRNNYELCESQQTEMQNKSQDSCLFQFENKAEDLFIVSDTPEPVRKRPAENQEPLCESKKKSPPIKYKINETKLTEKAVPKEKPPSKKEPEIKKENKSWHRTGLESSLVYSKLNPPASLQQSQLNKSGTIQPSAQIVIKYEPLVRNKTSATCQSYPNSNHEGKKNFKKFRKVPRASQLSASSNKDCKFKSFRHQEFDLESQFEMFMSSNK</sequence>
<evidence type="ECO:0000313" key="13">
    <source>
        <dbReference type="Proteomes" id="UP000276133"/>
    </source>
</evidence>
<evidence type="ECO:0000256" key="2">
    <source>
        <dbReference type="ARBA" id="ARBA00004286"/>
    </source>
</evidence>
<evidence type="ECO:0000256" key="3">
    <source>
        <dbReference type="ARBA" id="ARBA00022454"/>
    </source>
</evidence>
<accession>A0A3M7SC25</accession>
<gene>
    <name evidence="12" type="ORF">BpHYR1_037583</name>
</gene>
<dbReference type="Proteomes" id="UP000276133">
    <property type="component" value="Unassembled WGS sequence"/>
</dbReference>
<evidence type="ECO:0000256" key="6">
    <source>
        <dbReference type="ARBA" id="ARBA00023242"/>
    </source>
</evidence>
<dbReference type="Gene3D" id="2.60.200.20">
    <property type="match status" value="1"/>
</dbReference>
<feature type="region of interest" description="Disordered" evidence="9">
    <location>
        <begin position="379"/>
        <end position="437"/>
    </location>
</feature>
<protein>
    <submittedName>
        <fullName evidence="12">Nibrin isoform X1</fullName>
    </submittedName>
</protein>
<dbReference type="CDD" id="cd22667">
    <property type="entry name" value="FHA_NBN"/>
    <property type="match status" value="1"/>
</dbReference>
<comment type="subcellular location">
    <subcellularLocation>
        <location evidence="2">Chromosome</location>
    </subcellularLocation>
    <subcellularLocation>
        <location evidence="1">Nucleus</location>
    </subcellularLocation>
</comment>
<dbReference type="Pfam" id="PF16508">
    <property type="entry name" value="NIBRIN_BRCT_II"/>
    <property type="match status" value="1"/>
</dbReference>
<dbReference type="EMBL" id="REGN01001668">
    <property type="protein sequence ID" value="RNA33197.1"/>
    <property type="molecule type" value="Genomic_DNA"/>
</dbReference>
<dbReference type="InterPro" id="IPR043014">
    <property type="entry name" value="Nibrin_BRCT2_sf"/>
</dbReference>